<dbReference type="Proteomes" id="UP000261811">
    <property type="component" value="Unassembled WGS sequence"/>
</dbReference>
<sequence>MNEATLDLLLDVVGRLERNIAARRCPAVCGLDGDRRLTLTGYDYLRDDATAGAFERRAAAQANRVRARRWVLAVPMIIAVPPGAGLHGRPVSNQGPREGEQEAIVWTAFDHDDGIDYGIVAYTRRPDGSPVYHDPEIFTAPLAGTPAAPGSVLRQTLLNDPS</sequence>
<name>A0A372JBJ3_9ACTN</name>
<comment type="caution">
    <text evidence="1">The sequence shown here is derived from an EMBL/GenBank/DDBJ whole genome shotgun (WGS) entry which is preliminary data.</text>
</comment>
<evidence type="ECO:0000313" key="1">
    <source>
        <dbReference type="EMBL" id="RFU37340.1"/>
    </source>
</evidence>
<gene>
    <name evidence="1" type="ORF">DZF91_33385</name>
</gene>
<dbReference type="RefSeq" id="WP_117361036.1">
    <property type="nucleotide sequence ID" value="NZ_QURH01000981.1"/>
</dbReference>
<dbReference type="OrthoDB" id="3212786at2"/>
<dbReference type="AlphaFoldDB" id="A0A372JBJ3"/>
<dbReference type="EMBL" id="QURH01000981">
    <property type="protein sequence ID" value="RFU37340.1"/>
    <property type="molecule type" value="Genomic_DNA"/>
</dbReference>
<accession>A0A372JBJ3</accession>
<keyword evidence="2" id="KW-1185">Reference proteome</keyword>
<reference evidence="1 2" key="1">
    <citation type="submission" date="2018-08" db="EMBL/GenBank/DDBJ databases">
        <title>Actinomadura jelena sp. nov., a novel Actinomycete isolated from soil in Chad.</title>
        <authorList>
            <person name="Shi L."/>
        </authorList>
    </citation>
    <scope>NUCLEOTIDE SEQUENCE [LARGE SCALE GENOMIC DNA]</scope>
    <source>
        <strain evidence="1 2">NEAU-G17</strain>
    </source>
</reference>
<evidence type="ECO:0000313" key="2">
    <source>
        <dbReference type="Proteomes" id="UP000261811"/>
    </source>
</evidence>
<protein>
    <submittedName>
        <fullName evidence="1">Uncharacterized protein</fullName>
    </submittedName>
</protein>
<proteinExistence type="predicted"/>
<organism evidence="1 2">
    <name type="scientific">Actinomadura logoneensis</name>
    <dbReference type="NCBI Taxonomy" id="2293572"/>
    <lineage>
        <taxon>Bacteria</taxon>
        <taxon>Bacillati</taxon>
        <taxon>Actinomycetota</taxon>
        <taxon>Actinomycetes</taxon>
        <taxon>Streptosporangiales</taxon>
        <taxon>Thermomonosporaceae</taxon>
        <taxon>Actinomadura</taxon>
    </lineage>
</organism>